<accession>A0A9Q0N9R5</accession>
<organism evidence="1 2">
    <name type="scientific">Pseudolycoriella hygida</name>
    <dbReference type="NCBI Taxonomy" id="35572"/>
    <lineage>
        <taxon>Eukaryota</taxon>
        <taxon>Metazoa</taxon>
        <taxon>Ecdysozoa</taxon>
        <taxon>Arthropoda</taxon>
        <taxon>Hexapoda</taxon>
        <taxon>Insecta</taxon>
        <taxon>Pterygota</taxon>
        <taxon>Neoptera</taxon>
        <taxon>Endopterygota</taxon>
        <taxon>Diptera</taxon>
        <taxon>Nematocera</taxon>
        <taxon>Sciaroidea</taxon>
        <taxon>Sciaridae</taxon>
        <taxon>Pseudolycoriella</taxon>
    </lineage>
</organism>
<reference evidence="1" key="1">
    <citation type="submission" date="2022-07" db="EMBL/GenBank/DDBJ databases">
        <authorList>
            <person name="Trinca V."/>
            <person name="Uliana J.V.C."/>
            <person name="Torres T.T."/>
            <person name="Ward R.J."/>
            <person name="Monesi N."/>
        </authorList>
    </citation>
    <scope>NUCLEOTIDE SEQUENCE</scope>
    <source>
        <strain evidence="1">HSMRA1968</strain>
        <tissue evidence="1">Whole embryos</tissue>
    </source>
</reference>
<dbReference type="EMBL" id="WJQU01000001">
    <property type="protein sequence ID" value="KAJ6645274.1"/>
    <property type="molecule type" value="Genomic_DNA"/>
</dbReference>
<proteinExistence type="predicted"/>
<feature type="non-terminal residue" evidence="1">
    <location>
        <position position="82"/>
    </location>
</feature>
<keyword evidence="2" id="KW-1185">Reference proteome</keyword>
<name>A0A9Q0N9R5_9DIPT</name>
<evidence type="ECO:0000313" key="2">
    <source>
        <dbReference type="Proteomes" id="UP001151699"/>
    </source>
</evidence>
<protein>
    <submittedName>
        <fullName evidence="1">Uncharacterized protein</fullName>
    </submittedName>
</protein>
<comment type="caution">
    <text evidence="1">The sequence shown here is derived from an EMBL/GenBank/DDBJ whole genome shotgun (WGS) entry which is preliminary data.</text>
</comment>
<dbReference type="Proteomes" id="UP001151699">
    <property type="component" value="Chromosome A"/>
</dbReference>
<evidence type="ECO:0000313" key="1">
    <source>
        <dbReference type="EMBL" id="KAJ6645274.1"/>
    </source>
</evidence>
<sequence length="82" mass="9771">DELQIFRKTVICKVEGSKYDLDTYLEGRFPEFKVVECYYHHDHDRIDIRDNSDFKAMLAVFDDIKRIIIAVELKRPLTPIQP</sequence>
<gene>
    <name evidence="1" type="ORF">Bhyg_00478</name>
</gene>
<dbReference type="AlphaFoldDB" id="A0A9Q0N9R5"/>